<proteinExistence type="predicted"/>
<comment type="caution">
    <text evidence="1">The sequence shown here is derived from an EMBL/GenBank/DDBJ whole genome shotgun (WGS) entry which is preliminary data.</text>
</comment>
<organism evidence="1 2">
    <name type="scientific">Candidatus Cellulosilyticum pullistercoris</name>
    <dbReference type="NCBI Taxonomy" id="2838521"/>
    <lineage>
        <taxon>Bacteria</taxon>
        <taxon>Bacillati</taxon>
        <taxon>Bacillota</taxon>
        <taxon>Clostridia</taxon>
        <taxon>Lachnospirales</taxon>
        <taxon>Cellulosilyticaceae</taxon>
        <taxon>Cellulosilyticum</taxon>
    </lineage>
</organism>
<dbReference type="PANTHER" id="PTHR42146">
    <property type="entry name" value="3',5'-CYCLIC-NUCLEOTIDE PHOSPHODIESTERASE"/>
    <property type="match status" value="1"/>
</dbReference>
<accession>A0A9E2NM66</accession>
<evidence type="ECO:0008006" key="3">
    <source>
        <dbReference type="Google" id="ProtNLM"/>
    </source>
</evidence>
<evidence type="ECO:0000313" key="1">
    <source>
        <dbReference type="EMBL" id="MBU3804769.1"/>
    </source>
</evidence>
<dbReference type="PANTHER" id="PTHR42146:SF1">
    <property type="entry name" value="OLIGORIBONUCLEASE NRNB"/>
    <property type="match status" value="1"/>
</dbReference>
<dbReference type="AlphaFoldDB" id="A0A9E2NM66"/>
<protein>
    <recommendedName>
        <fullName evidence="3">Phosphoesterase</fullName>
    </recommendedName>
</protein>
<dbReference type="InterPro" id="IPR052968">
    <property type="entry name" value="Nucleotide_metab_enz"/>
</dbReference>
<name>A0A9E2NM66_9FIRM</name>
<dbReference type="SUPFAM" id="SSF64182">
    <property type="entry name" value="DHH phosphoesterases"/>
    <property type="match status" value="1"/>
</dbReference>
<reference evidence="1" key="2">
    <citation type="submission" date="2021-04" db="EMBL/GenBank/DDBJ databases">
        <authorList>
            <person name="Gilroy R."/>
        </authorList>
    </citation>
    <scope>NUCLEOTIDE SEQUENCE</scope>
    <source>
        <strain evidence="1">B5-657</strain>
    </source>
</reference>
<sequence>MIKLFTHNDLDGLSCVLLAKLAYGSDSVDFETCRYEDIDDKIQLYFDEKQNEVFQSCFITDISMKDEVASYINTLLPTPSKHISLIDHHISAIDLNQYDWCHVTVEDETGQKCSGTSLFYERLLTLDVPHKENLLTPIVKSFVEKVRRYDTWDWKVLDDLEAKQLNDLFYILGKERFLDYWLDRLEKDKGDFCFDEVQLLLLDLKQNEIDQYIESRNEELIVKEIAGYQAGIVFANRFQSELGNELALLHPELDFIAMINVGGGVSCRTV</sequence>
<gene>
    <name evidence="1" type="ORF">H9872_08425</name>
</gene>
<reference evidence="1" key="1">
    <citation type="journal article" date="2021" name="PeerJ">
        <title>Extensive microbial diversity within the chicken gut microbiome revealed by metagenomics and culture.</title>
        <authorList>
            <person name="Gilroy R."/>
            <person name="Ravi A."/>
            <person name="Getino M."/>
            <person name="Pursley I."/>
            <person name="Horton D.L."/>
            <person name="Alikhan N.F."/>
            <person name="Baker D."/>
            <person name="Gharbi K."/>
            <person name="Hall N."/>
            <person name="Watson M."/>
            <person name="Adriaenssens E.M."/>
            <person name="Foster-Nyarko E."/>
            <person name="Jarju S."/>
            <person name="Secka A."/>
            <person name="Antonio M."/>
            <person name="Oren A."/>
            <person name="Chaudhuri R.R."/>
            <person name="La Ragione R."/>
            <person name="Hildebrand F."/>
            <person name="Pallen M.J."/>
        </authorList>
    </citation>
    <scope>NUCLEOTIDE SEQUENCE</scope>
    <source>
        <strain evidence="1">B5-657</strain>
    </source>
</reference>
<feature type="non-terminal residue" evidence="1">
    <location>
        <position position="270"/>
    </location>
</feature>
<evidence type="ECO:0000313" key="2">
    <source>
        <dbReference type="Proteomes" id="UP000824229"/>
    </source>
</evidence>
<dbReference type="InterPro" id="IPR038763">
    <property type="entry name" value="DHH_sf"/>
</dbReference>
<dbReference type="Proteomes" id="UP000824229">
    <property type="component" value="Unassembled WGS sequence"/>
</dbReference>
<dbReference type="EMBL" id="JAHLFQ010000197">
    <property type="protein sequence ID" value="MBU3804769.1"/>
    <property type="molecule type" value="Genomic_DNA"/>
</dbReference>